<reference evidence="1" key="1">
    <citation type="submission" date="2021-06" db="EMBL/GenBank/DDBJ databases">
        <authorList>
            <person name="Kallberg Y."/>
            <person name="Tangrot J."/>
            <person name="Rosling A."/>
        </authorList>
    </citation>
    <scope>NUCLEOTIDE SEQUENCE</scope>
    <source>
        <strain evidence="1">AU212A</strain>
    </source>
</reference>
<keyword evidence="2" id="KW-1185">Reference proteome</keyword>
<feature type="non-terminal residue" evidence="1">
    <location>
        <position position="1"/>
    </location>
</feature>
<organism evidence="1 2">
    <name type="scientific">Scutellospora calospora</name>
    <dbReference type="NCBI Taxonomy" id="85575"/>
    <lineage>
        <taxon>Eukaryota</taxon>
        <taxon>Fungi</taxon>
        <taxon>Fungi incertae sedis</taxon>
        <taxon>Mucoromycota</taxon>
        <taxon>Glomeromycotina</taxon>
        <taxon>Glomeromycetes</taxon>
        <taxon>Diversisporales</taxon>
        <taxon>Gigasporaceae</taxon>
        <taxon>Scutellospora</taxon>
    </lineage>
</organism>
<name>A0ACA9NDY5_9GLOM</name>
<evidence type="ECO:0000313" key="2">
    <source>
        <dbReference type="Proteomes" id="UP000789860"/>
    </source>
</evidence>
<dbReference type="Proteomes" id="UP000789860">
    <property type="component" value="Unassembled WGS sequence"/>
</dbReference>
<accession>A0ACA9NDY5</accession>
<sequence length="54" mass="6593">KLAQSLPKNLKEINIWIKLNSEYKSVLLLDDLYYFFNNLNFKYSYMNIEIVHSY</sequence>
<comment type="caution">
    <text evidence="1">The sequence shown here is derived from an EMBL/GenBank/DDBJ whole genome shotgun (WGS) entry which is preliminary data.</text>
</comment>
<gene>
    <name evidence="1" type="ORF">SCALOS_LOCUS8621</name>
</gene>
<proteinExistence type="predicted"/>
<evidence type="ECO:0000313" key="1">
    <source>
        <dbReference type="EMBL" id="CAG8649505.1"/>
    </source>
</evidence>
<dbReference type="EMBL" id="CAJVPM010023380">
    <property type="protein sequence ID" value="CAG8649505.1"/>
    <property type="molecule type" value="Genomic_DNA"/>
</dbReference>
<protein>
    <submittedName>
        <fullName evidence="1">9974_t:CDS:1</fullName>
    </submittedName>
</protein>
<feature type="non-terminal residue" evidence="1">
    <location>
        <position position="54"/>
    </location>
</feature>